<feature type="transmembrane region" description="Helical" evidence="2">
    <location>
        <begin position="7"/>
        <end position="25"/>
    </location>
</feature>
<dbReference type="Pfam" id="PF03390">
    <property type="entry name" value="2HCT"/>
    <property type="match status" value="1"/>
</dbReference>
<evidence type="ECO:0000313" key="4">
    <source>
        <dbReference type="Proteomes" id="UP001198962"/>
    </source>
</evidence>
<feature type="transmembrane region" description="Helical" evidence="2">
    <location>
        <begin position="250"/>
        <end position="270"/>
    </location>
</feature>
<reference evidence="3" key="1">
    <citation type="submission" date="2021-10" db="EMBL/GenBank/DDBJ databases">
        <title>Anaerobic single-cell dispensing facilitates the cultivation of human gut bacteria.</title>
        <authorList>
            <person name="Afrizal A."/>
        </authorList>
    </citation>
    <scope>NUCLEOTIDE SEQUENCE</scope>
    <source>
        <strain evidence="3">CLA-AA-H274</strain>
    </source>
</reference>
<evidence type="ECO:0000256" key="2">
    <source>
        <dbReference type="SAM" id="Phobius"/>
    </source>
</evidence>
<feature type="transmembrane region" description="Helical" evidence="2">
    <location>
        <begin position="320"/>
        <end position="339"/>
    </location>
</feature>
<feature type="transmembrane region" description="Helical" evidence="2">
    <location>
        <begin position="412"/>
        <end position="432"/>
    </location>
</feature>
<feature type="transmembrane region" description="Helical" evidence="2">
    <location>
        <begin position="98"/>
        <end position="118"/>
    </location>
</feature>
<feature type="transmembrane region" description="Helical" evidence="2">
    <location>
        <begin position="345"/>
        <end position="368"/>
    </location>
</feature>
<organism evidence="3 4">
    <name type="scientific">Brotaphodocola catenula</name>
    <dbReference type="NCBI Taxonomy" id="2885361"/>
    <lineage>
        <taxon>Bacteria</taxon>
        <taxon>Bacillati</taxon>
        <taxon>Bacillota</taxon>
        <taxon>Clostridia</taxon>
        <taxon>Lachnospirales</taxon>
        <taxon>Lachnospiraceae</taxon>
        <taxon>Brotaphodocola</taxon>
    </lineage>
</organism>
<feature type="transmembrane region" description="Helical" evidence="2">
    <location>
        <begin position="193"/>
        <end position="215"/>
    </location>
</feature>
<dbReference type="PANTHER" id="PTHR40033">
    <property type="entry name" value="NA(+)-MALATE SYMPORTER"/>
    <property type="match status" value="1"/>
</dbReference>
<keyword evidence="2" id="KW-0812">Transmembrane</keyword>
<dbReference type="PANTHER" id="PTHR40033:SF1">
    <property type="entry name" value="CITRATE-SODIUM SYMPORTER"/>
    <property type="match status" value="1"/>
</dbReference>
<dbReference type="PIRSF" id="PIRSF005348">
    <property type="entry name" value="YxkH"/>
    <property type="match status" value="1"/>
</dbReference>
<evidence type="ECO:0000256" key="1">
    <source>
        <dbReference type="PIRNR" id="PIRNR005348"/>
    </source>
</evidence>
<dbReference type="InterPro" id="IPR004679">
    <property type="entry name" value="2-OHcarboxylate_transport"/>
</dbReference>
<dbReference type="RefSeq" id="WP_308450240.1">
    <property type="nucleotide sequence ID" value="NZ_JAJEPU010000001.1"/>
</dbReference>
<dbReference type="AlphaFoldDB" id="A0AAE3DJM6"/>
<gene>
    <name evidence="3" type="ORF">LKD32_00135</name>
</gene>
<feature type="transmembrane region" description="Helical" evidence="2">
    <location>
        <begin position="37"/>
        <end position="55"/>
    </location>
</feature>
<evidence type="ECO:0000313" key="3">
    <source>
        <dbReference type="EMBL" id="MCC2163308.1"/>
    </source>
</evidence>
<feature type="transmembrane region" description="Helical" evidence="2">
    <location>
        <begin position="67"/>
        <end position="86"/>
    </location>
</feature>
<keyword evidence="1" id="KW-0769">Symport</keyword>
<name>A0AAE3DJM6_9FIRM</name>
<dbReference type="GO" id="GO:0008514">
    <property type="term" value="F:organic anion transmembrane transporter activity"/>
    <property type="evidence" value="ECO:0007669"/>
    <property type="project" value="InterPro"/>
</dbReference>
<feature type="transmembrane region" description="Helical" evidence="2">
    <location>
        <begin position="276"/>
        <end position="299"/>
    </location>
</feature>
<accession>A0AAE3DJM6</accession>
<dbReference type="Proteomes" id="UP001198962">
    <property type="component" value="Unassembled WGS sequence"/>
</dbReference>
<dbReference type="EMBL" id="JAJEPU010000001">
    <property type="protein sequence ID" value="MCC2163308.1"/>
    <property type="molecule type" value="Genomic_DNA"/>
</dbReference>
<keyword evidence="2" id="KW-1133">Transmembrane helix</keyword>
<dbReference type="GO" id="GO:0005886">
    <property type="term" value="C:plasma membrane"/>
    <property type="evidence" value="ECO:0007669"/>
    <property type="project" value="UniProtKB-UniRule"/>
</dbReference>
<protein>
    <submittedName>
        <fullName evidence="3">2-hydroxycarboxylate transporter family protein</fullName>
    </submittedName>
</protein>
<proteinExistence type="inferred from homology"/>
<keyword evidence="1 2" id="KW-0472">Membrane</keyword>
<feature type="transmembrane region" description="Helical" evidence="2">
    <location>
        <begin position="130"/>
        <end position="154"/>
    </location>
</feature>
<keyword evidence="4" id="KW-1185">Reference proteome</keyword>
<sequence length="433" mass="45929">MSKLKEVKLLGMPLWMFLILLVVTWGVGMTESIPGDMVGALCFATVVGTFIGFIGDRIPIWKDWLGGGMLLTCLAAGAMSTFHLIPDSLVETLNTFNGSTGFLNLYILVLVTGSVLSVNRKLLIRSLGGYIPCILSAIVFAFLFAGIAGIVVGIGPINAILNYALPIMGGGNGAGAIPMSKIWGEASGQDPQIWYASAFATLSLGNMIAVLMAALMNKLGEKKPEFTGNGELMKTPADLGTQEAEIKPTVADYASGLALGLFCFVFSGFYSSKISIINHAGLGFSIHQFAFMIILVALLNISGLVPDNVRAGTRGMQQFFVKYMSLPLMVTVGIGTNLMDYVKVLNFQSLVVIAAVVVGATLGAWLMAPIFKFFRIETVVTAALCMANGGGAGDIQVLGASHRMELMSYAQISSRIGGAIMLVIASFMFSTFM</sequence>
<comment type="caution">
    <text evidence="3">The sequence shown here is derived from an EMBL/GenBank/DDBJ whole genome shotgun (WGS) entry which is preliminary data.</text>
</comment>
<keyword evidence="1" id="KW-0813">Transport</keyword>
<dbReference type="GO" id="GO:0015293">
    <property type="term" value="F:symporter activity"/>
    <property type="evidence" value="ECO:0007669"/>
    <property type="project" value="UniProtKB-UniRule"/>
</dbReference>
<comment type="similarity">
    <text evidence="1">Belongs to the 2-hydroxycarboxylate transporter (2-HCT) (TC 2.A.24) family.</text>
</comment>